<dbReference type="GO" id="GO:0016747">
    <property type="term" value="F:acyltransferase activity, transferring groups other than amino-acyl groups"/>
    <property type="evidence" value="ECO:0007669"/>
    <property type="project" value="InterPro"/>
</dbReference>
<comment type="caution">
    <text evidence="2">The sequence shown here is derived from an EMBL/GenBank/DDBJ whole genome shotgun (WGS) entry which is preliminary data.</text>
</comment>
<dbReference type="EMBL" id="JAKMUS010000013">
    <property type="protein sequence ID" value="MCZ9294515.1"/>
    <property type="molecule type" value="Genomic_DNA"/>
</dbReference>
<name>A0A9X3RJZ4_9CORY</name>
<sequence>MHALLYSPRSADAEEVVGAYAFSATLAIQDITGDPHSGLTASHMVKRLEGSAESQAFLFALTDVAAPRPLGAHGYPELHASDLADISAWVFVSLPLLEDTGIIEATITLDAAIAPLPGEPVPREPWVEALSLIDALSTTTHRPTRHLWDTHSPGADSPAAELLATAGYSRAYRETQATFALDGLGLLDSPTCTIVRNMDFAADDLAGFQSLITSASQDYPRGELTLDTVNWTEARIRDASARLRDRGGNQLTALLRAGDHFIGLAEAVHYDVDDDTLMELGLVYVLPDARGQGAATQLISSALSAARAEWSKVETCYASVPSGSEPVERLLHAANAEIMSSSTAWQKLTHSH</sequence>
<accession>A0A9X3RJZ4</accession>
<dbReference type="AlphaFoldDB" id="A0A9X3RJZ4"/>
<proteinExistence type="predicted"/>
<feature type="domain" description="N-acetyltransferase" evidence="1">
    <location>
        <begin position="193"/>
        <end position="344"/>
    </location>
</feature>
<evidence type="ECO:0000313" key="2">
    <source>
        <dbReference type="EMBL" id="MCZ9294515.1"/>
    </source>
</evidence>
<dbReference type="Gene3D" id="3.40.630.30">
    <property type="match status" value="1"/>
</dbReference>
<keyword evidence="3" id="KW-1185">Reference proteome</keyword>
<dbReference type="Proteomes" id="UP001146468">
    <property type="component" value="Unassembled WGS sequence"/>
</dbReference>
<dbReference type="Pfam" id="PF00583">
    <property type="entry name" value="Acetyltransf_1"/>
    <property type="match status" value="1"/>
</dbReference>
<dbReference type="PROSITE" id="PS51186">
    <property type="entry name" value="GNAT"/>
    <property type="match status" value="1"/>
</dbReference>
<protein>
    <submittedName>
        <fullName evidence="2">GNAT family N-acetyltransferase</fullName>
    </submittedName>
</protein>
<dbReference type="SUPFAM" id="SSF55729">
    <property type="entry name" value="Acyl-CoA N-acyltransferases (Nat)"/>
    <property type="match status" value="1"/>
</dbReference>
<evidence type="ECO:0000259" key="1">
    <source>
        <dbReference type="PROSITE" id="PS51186"/>
    </source>
</evidence>
<reference evidence="2" key="1">
    <citation type="submission" date="2022-02" db="EMBL/GenBank/DDBJ databases">
        <title>Corynebacterium sp. from urogenital microbiome.</title>
        <authorList>
            <person name="Cappelli E.A."/>
            <person name="Ribeiro T.G."/>
            <person name="Peixe L."/>
        </authorList>
    </citation>
    <scope>NUCLEOTIDE SEQUENCE</scope>
    <source>
        <strain evidence="2">C8Ua_172</strain>
    </source>
</reference>
<dbReference type="InterPro" id="IPR016181">
    <property type="entry name" value="Acyl_CoA_acyltransferase"/>
</dbReference>
<dbReference type="RefSeq" id="WP_269965935.1">
    <property type="nucleotide sequence ID" value="NZ_JAKMUS010000013.1"/>
</dbReference>
<gene>
    <name evidence="2" type="ORF">L8U60_08460</name>
</gene>
<evidence type="ECO:0000313" key="3">
    <source>
        <dbReference type="Proteomes" id="UP001146468"/>
    </source>
</evidence>
<dbReference type="InterPro" id="IPR000182">
    <property type="entry name" value="GNAT_dom"/>
</dbReference>
<organism evidence="2 3">
    <name type="scientific">Corynebacterium meitnerae</name>
    <dbReference type="NCBI Taxonomy" id="2913498"/>
    <lineage>
        <taxon>Bacteria</taxon>
        <taxon>Bacillati</taxon>
        <taxon>Actinomycetota</taxon>
        <taxon>Actinomycetes</taxon>
        <taxon>Mycobacteriales</taxon>
        <taxon>Corynebacteriaceae</taxon>
        <taxon>Corynebacterium</taxon>
    </lineage>
</organism>
<dbReference type="CDD" id="cd04301">
    <property type="entry name" value="NAT_SF"/>
    <property type="match status" value="1"/>
</dbReference>